<comment type="function">
    <text evidence="5 6">Catalyzes the oxidation of D-lactate to pyruvate.</text>
</comment>
<dbReference type="InterPro" id="IPR006094">
    <property type="entry name" value="Oxid_FAD_bind_N"/>
</dbReference>
<keyword evidence="4 5" id="KW-0560">Oxidoreductase</keyword>
<dbReference type="InterPro" id="IPR016164">
    <property type="entry name" value="FAD-linked_Oxase-like_C"/>
</dbReference>
<keyword evidence="10" id="KW-1185">Reference proteome</keyword>
<feature type="binding site" evidence="5 7">
    <location>
        <begin position="77"/>
        <end position="78"/>
    </location>
    <ligand>
        <name>FAD</name>
        <dbReference type="ChEBI" id="CHEBI:57692"/>
    </ligand>
</feature>
<keyword evidence="5" id="KW-1003">Cell membrane</keyword>
<dbReference type="GO" id="GO:0102029">
    <property type="term" value="F:D-lactate dehydrogenase (quinone) activity"/>
    <property type="evidence" value="ECO:0007669"/>
    <property type="project" value="UniProtKB-EC"/>
</dbReference>
<reference evidence="9 10" key="1">
    <citation type="submission" date="2019-11" db="EMBL/GenBank/DDBJ databases">
        <title>Pseudooceanicola pacifica sp. nov., isolated from deep-sea sediment of the Pacific Ocean.</title>
        <authorList>
            <person name="Lyu L."/>
        </authorList>
    </citation>
    <scope>NUCLEOTIDE SEQUENCE [LARGE SCALE GENOMIC DNA]</scope>
    <source>
        <strain evidence="9 10">216_PA32_1</strain>
    </source>
</reference>
<evidence type="ECO:0000256" key="1">
    <source>
        <dbReference type="ARBA" id="ARBA00001974"/>
    </source>
</evidence>
<evidence type="ECO:0000256" key="6">
    <source>
        <dbReference type="PIRNR" id="PIRNR000101"/>
    </source>
</evidence>
<dbReference type="InterPro" id="IPR036318">
    <property type="entry name" value="FAD-bd_PCMH-like_sf"/>
</dbReference>
<dbReference type="EC" id="1.1.5.12" evidence="5"/>
<dbReference type="InterPro" id="IPR016172">
    <property type="entry name" value="D-lactate_DH_C-sub1"/>
</dbReference>
<comment type="subcellular location">
    <subcellularLocation>
        <location evidence="5">Cell inner membrane</location>
        <topology evidence="5">Peripheral membrane protein</topology>
        <orientation evidence="5">Cytoplasmic side</orientation>
    </subcellularLocation>
</comment>
<dbReference type="Gene3D" id="3.30.43.10">
    <property type="entry name" value="Uridine Diphospho-n-acetylenolpyruvylglucosamine Reductase, domain 2"/>
    <property type="match status" value="2"/>
</dbReference>
<feature type="binding site" evidence="5 7">
    <location>
        <position position="143"/>
    </location>
    <ligand>
        <name>FAD</name>
        <dbReference type="ChEBI" id="CHEBI:57692"/>
    </ligand>
</feature>
<keyword evidence="5 6" id="KW-0874">Quinone</keyword>
<feature type="binding site" evidence="5 7">
    <location>
        <begin position="69"/>
        <end position="73"/>
    </location>
    <ligand>
        <name>FAD</name>
        <dbReference type="ChEBI" id="CHEBI:57692"/>
    </ligand>
</feature>
<dbReference type="GO" id="GO:0004458">
    <property type="term" value="F:D-lactate dehydrogenase (cytochrome) activity"/>
    <property type="evidence" value="ECO:0007669"/>
    <property type="project" value="UniProtKB-UniRule"/>
</dbReference>
<comment type="cofactor">
    <cofactor evidence="1 5 6 7">
        <name>FAD</name>
        <dbReference type="ChEBI" id="CHEBI:57692"/>
    </cofactor>
</comment>
<dbReference type="InterPro" id="IPR012256">
    <property type="entry name" value="D_lactate_DH"/>
</dbReference>
<keyword evidence="3 5" id="KW-0274">FAD</keyword>
<dbReference type="PIRSF" id="PIRSF000101">
    <property type="entry name" value="D-lactate_dh"/>
    <property type="match status" value="1"/>
</dbReference>
<dbReference type="PROSITE" id="PS51387">
    <property type="entry name" value="FAD_PCMH"/>
    <property type="match status" value="1"/>
</dbReference>
<dbReference type="InterPro" id="IPR016169">
    <property type="entry name" value="FAD-bd_PCMH_sub2"/>
</dbReference>
<dbReference type="Pfam" id="PF01565">
    <property type="entry name" value="FAD_binding_4"/>
    <property type="match status" value="1"/>
</dbReference>
<gene>
    <name evidence="5" type="primary">dld</name>
    <name evidence="9" type="ORF">GLS40_13885</name>
</gene>
<dbReference type="InterPro" id="IPR016166">
    <property type="entry name" value="FAD-bd_PCMH"/>
</dbReference>
<evidence type="ECO:0000256" key="5">
    <source>
        <dbReference type="HAMAP-Rule" id="MF_02092"/>
    </source>
</evidence>
<dbReference type="GO" id="GO:0022904">
    <property type="term" value="P:respiratory electron transport chain"/>
    <property type="evidence" value="ECO:0007669"/>
    <property type="project" value="InterPro"/>
</dbReference>
<dbReference type="PANTHER" id="PTHR43716:SF1">
    <property type="entry name" value="D-2-HYDROXYGLUTARATE DEHYDROGENASE, MITOCHONDRIAL"/>
    <property type="match status" value="1"/>
</dbReference>
<dbReference type="EMBL" id="WNXQ01000008">
    <property type="protein sequence ID" value="MWB79126.1"/>
    <property type="molecule type" value="Genomic_DNA"/>
</dbReference>
<dbReference type="InterPro" id="IPR015409">
    <property type="entry name" value="Lactate_DH_C"/>
</dbReference>
<evidence type="ECO:0000256" key="4">
    <source>
        <dbReference type="ARBA" id="ARBA00023002"/>
    </source>
</evidence>
<evidence type="ECO:0000313" key="10">
    <source>
        <dbReference type="Proteomes" id="UP000443843"/>
    </source>
</evidence>
<dbReference type="InterPro" id="IPR016167">
    <property type="entry name" value="FAD-bd_PCMH_sub1"/>
</dbReference>
<dbReference type="InterPro" id="IPR051264">
    <property type="entry name" value="FAD-oxidored/transferase_4"/>
</dbReference>
<evidence type="ECO:0000259" key="8">
    <source>
        <dbReference type="PROSITE" id="PS51387"/>
    </source>
</evidence>
<evidence type="ECO:0000256" key="2">
    <source>
        <dbReference type="ARBA" id="ARBA00022630"/>
    </source>
</evidence>
<feature type="binding site" evidence="5 7">
    <location>
        <position position="136"/>
    </location>
    <ligand>
        <name>FAD</name>
        <dbReference type="ChEBI" id="CHEBI:57692"/>
    </ligand>
</feature>
<dbReference type="NCBIfam" id="NF008387">
    <property type="entry name" value="PRK11183.1"/>
    <property type="match status" value="1"/>
</dbReference>
<feature type="binding site" evidence="5 7">
    <location>
        <position position="256"/>
    </location>
    <ligand>
        <name>FAD</name>
        <dbReference type="ChEBI" id="CHEBI:57692"/>
    </ligand>
</feature>
<dbReference type="HAMAP" id="MF_02092">
    <property type="entry name" value="DLDH_Dld"/>
    <property type="match status" value="1"/>
</dbReference>
<comment type="caution">
    <text evidence="9">The sequence shown here is derived from an EMBL/GenBank/DDBJ whole genome shotgun (WGS) entry which is preliminary data.</text>
</comment>
<protein>
    <recommendedName>
        <fullName evidence="5">Quinone-dependent D-lactate dehydrogenase</fullName>
        <ecNumber evidence="5">1.1.5.12</ecNumber>
    </recommendedName>
    <alternativeName>
        <fullName evidence="5">D-lactate dehydrogenase</fullName>
        <shortName evidence="5">D-LDH</shortName>
    </alternativeName>
</protein>
<dbReference type="AlphaFoldDB" id="A0A844W4G3"/>
<comment type="catalytic activity">
    <reaction evidence="5 6">
        <text>(R)-lactate + a quinone = a quinol + pyruvate</text>
        <dbReference type="Rhea" id="RHEA:51468"/>
        <dbReference type="ChEBI" id="CHEBI:15361"/>
        <dbReference type="ChEBI" id="CHEBI:16004"/>
        <dbReference type="ChEBI" id="CHEBI:24646"/>
        <dbReference type="ChEBI" id="CHEBI:132124"/>
        <dbReference type="EC" id="1.1.5.12"/>
    </reaction>
</comment>
<dbReference type="GO" id="GO:0006089">
    <property type="term" value="P:lactate metabolic process"/>
    <property type="evidence" value="ECO:0007669"/>
    <property type="project" value="UniProtKB-UniRule"/>
</dbReference>
<name>A0A844W4G3_9RHOB</name>
<organism evidence="9 10">
    <name type="scientific">Pseudooceanicola pacificus</name>
    <dbReference type="NCBI Taxonomy" id="2676438"/>
    <lineage>
        <taxon>Bacteria</taxon>
        <taxon>Pseudomonadati</taxon>
        <taxon>Pseudomonadota</taxon>
        <taxon>Alphaproteobacteria</taxon>
        <taxon>Rhodobacterales</taxon>
        <taxon>Paracoccaceae</taxon>
        <taxon>Pseudooceanicola</taxon>
    </lineage>
</organism>
<keyword evidence="5" id="KW-0472">Membrane</keyword>
<sequence>MPDPLIRSLREIAGKRHVHVGARATRRFRKGYRYGDGEILAAVAPASLMEKWRVLQACVAADVAIIFQAANTGLTGGSTPFGTGYDRPIVIISTLRMTRIDLLEGGRQVLCLPGATLDQLERRLKPLGREPHSVIGSSCIGASVTGGVCNNSGGSLVQRGPAYTELALFAQVDAQGRLHLVNHLGIELGKHPEDILSRLDAGQYSGADVHVPQGALASDTAYEVHVRDVGAATPARFNADPRRHYEASGSAGRIGVFALRLDTLPVAAQEQVFYVGSNDPADLAAIRRHVLTQFKTLPIAAEYMHRDAFRAAQVYGKDLFLFIRAFGSVNVPRAFAAKSWFDGVTEALRLGKTLSDRLLQCATRLMPEHLPKRLIAYRDRYTHHLILRTGDEGIAEMRAYLGSFLPNQQGDFIECTPKEGEAALLNRFTSGSAIVRYREVHPATVEDIVALDVALPRNAVEWFETLPPEIEERIALKIYVGHFLCHVMHQEYLVKKGVDCAALEHEVCTLLDARGAEYPAEHNVGHLYQAKPALQAFYRALDPTNRFNPGIGKTSKCRDWAP</sequence>
<dbReference type="Pfam" id="PF09330">
    <property type="entry name" value="Lact-deh-memb"/>
    <property type="match status" value="1"/>
</dbReference>
<feature type="domain" description="FAD-binding PCMH-type" evidence="8">
    <location>
        <begin position="35"/>
        <end position="229"/>
    </location>
</feature>
<dbReference type="GO" id="GO:0048038">
    <property type="term" value="F:quinone binding"/>
    <property type="evidence" value="ECO:0007669"/>
    <property type="project" value="UniProtKB-KW"/>
</dbReference>
<dbReference type="PANTHER" id="PTHR43716">
    <property type="entry name" value="D-2-HYDROXYGLUTARATE DEHYDROGENASE, MITOCHONDRIAL"/>
    <property type="match status" value="1"/>
</dbReference>
<dbReference type="GO" id="GO:0055085">
    <property type="term" value="P:transmembrane transport"/>
    <property type="evidence" value="ECO:0007669"/>
    <property type="project" value="InterPro"/>
</dbReference>
<dbReference type="SUPFAM" id="SSF56176">
    <property type="entry name" value="FAD-binding/transporter-associated domain-like"/>
    <property type="match status" value="1"/>
</dbReference>
<dbReference type="GO" id="GO:0031234">
    <property type="term" value="C:extrinsic component of cytoplasmic side of plasma membrane"/>
    <property type="evidence" value="ECO:0007669"/>
    <property type="project" value="UniProtKB-UniRule"/>
</dbReference>
<dbReference type="InterPro" id="IPR016173">
    <property type="entry name" value="D-lactate_DH_C-sub2"/>
</dbReference>
<feature type="binding site" evidence="7">
    <location>
        <position position="251"/>
    </location>
    <ligand>
        <name>FAD</name>
        <dbReference type="ChEBI" id="CHEBI:57692"/>
    </ligand>
</feature>
<keyword evidence="5" id="KW-0997">Cell inner membrane</keyword>
<evidence type="ECO:0000256" key="7">
    <source>
        <dbReference type="PIRSR" id="PIRSR000101-1"/>
    </source>
</evidence>
<keyword evidence="2 5" id="KW-0285">Flavoprotein</keyword>
<accession>A0A844W4G3</accession>
<dbReference type="GO" id="GO:0071949">
    <property type="term" value="F:FAD binding"/>
    <property type="evidence" value="ECO:0007669"/>
    <property type="project" value="InterPro"/>
</dbReference>
<evidence type="ECO:0000313" key="9">
    <source>
        <dbReference type="EMBL" id="MWB79126.1"/>
    </source>
</evidence>
<dbReference type="SUPFAM" id="SSF55103">
    <property type="entry name" value="FAD-linked oxidases, C-terminal domain"/>
    <property type="match status" value="1"/>
</dbReference>
<feature type="binding site" evidence="5 7">
    <location>
        <position position="153"/>
    </location>
    <ligand>
        <name>FAD</name>
        <dbReference type="ChEBI" id="CHEBI:57692"/>
    </ligand>
</feature>
<dbReference type="Gene3D" id="3.30.1370.20">
    <property type="entry name" value="D-lactate dehydrogenase, cap domain, subdomain 2"/>
    <property type="match status" value="1"/>
</dbReference>
<comment type="similarity">
    <text evidence="5">Belongs to the quinone-dependent D-lactate dehydrogenase family.</text>
</comment>
<proteinExistence type="inferred from homology"/>
<dbReference type="Proteomes" id="UP000443843">
    <property type="component" value="Unassembled WGS sequence"/>
</dbReference>
<dbReference type="Gene3D" id="3.30.70.610">
    <property type="entry name" value="D-lactate dehydrogenase, cap domain, subdomain 1"/>
    <property type="match status" value="1"/>
</dbReference>
<evidence type="ECO:0000256" key="3">
    <source>
        <dbReference type="ARBA" id="ARBA00022827"/>
    </source>
</evidence>
<dbReference type="Gene3D" id="3.30.465.10">
    <property type="match status" value="1"/>
</dbReference>